<reference evidence="4" key="1">
    <citation type="journal article" date="2019" name="Int. J. Syst. Evol. Microbiol.">
        <title>The Global Catalogue of Microorganisms (GCM) 10K type strain sequencing project: providing services to taxonomists for standard genome sequencing and annotation.</title>
        <authorList>
            <consortium name="The Broad Institute Genomics Platform"/>
            <consortium name="The Broad Institute Genome Sequencing Center for Infectious Disease"/>
            <person name="Wu L."/>
            <person name="Ma J."/>
        </authorList>
    </citation>
    <scope>NUCLEOTIDE SEQUENCE [LARGE SCALE GENOMIC DNA]</scope>
    <source>
        <strain evidence="4">CCUG 60525</strain>
    </source>
</reference>
<feature type="compositionally biased region" description="Basic and acidic residues" evidence="2">
    <location>
        <begin position="189"/>
        <end position="200"/>
    </location>
</feature>
<evidence type="ECO:0000313" key="4">
    <source>
        <dbReference type="Proteomes" id="UP001597048"/>
    </source>
</evidence>
<organism evidence="3 4">
    <name type="scientific">Oceanisphaera ostreae</name>
    <dbReference type="NCBI Taxonomy" id="914151"/>
    <lineage>
        <taxon>Bacteria</taxon>
        <taxon>Pseudomonadati</taxon>
        <taxon>Pseudomonadota</taxon>
        <taxon>Gammaproteobacteria</taxon>
        <taxon>Aeromonadales</taxon>
        <taxon>Aeromonadaceae</taxon>
        <taxon>Oceanisphaera</taxon>
    </lineage>
</organism>
<evidence type="ECO:0000256" key="2">
    <source>
        <dbReference type="SAM" id="MobiDB-lite"/>
    </source>
</evidence>
<dbReference type="EMBL" id="JBHTJS010000036">
    <property type="protein sequence ID" value="MFD1008461.1"/>
    <property type="molecule type" value="Genomic_DNA"/>
</dbReference>
<proteinExistence type="predicted"/>
<dbReference type="Proteomes" id="UP001597048">
    <property type="component" value="Unassembled WGS sequence"/>
</dbReference>
<keyword evidence="4" id="KW-1185">Reference proteome</keyword>
<sequence length="360" mass="42681">MTKLTTTKPTKKTPGDQFQLLWEKIDKQKTRLASQEKRVHKIVDRFNSEILPLEREQARTQYQLIERLLTFFSRKSLTEWQRDDLFRWIQEELGMLSTNPFIEDGLNPSELLIRAEELLKQFYPQPEAAALSQSEREDIKGDIYRELGLEINDEEVELFLNSPAVFMQRMLEKEQADDLDWPEEDDEKQDDHFDAEDAKPVDGQAVGKALIHRLYKQLAKRLHPDLEQEASLKTVRHEQMQQLLEARTENDIYTLIELHRQHCDTDAIGQLKKRDLDDINELLRRQLRDMERQYEQTFMNNSMESTIWNRFRNVGRISTDQNFAEHTKALKADIKSNINLLKQLKTLKDLKQLLEDRVYG</sequence>
<feature type="compositionally biased region" description="Acidic residues" evidence="2">
    <location>
        <begin position="177"/>
        <end position="188"/>
    </location>
</feature>
<feature type="coiled-coil region" evidence="1">
    <location>
        <begin position="273"/>
        <end position="300"/>
    </location>
</feature>
<protein>
    <recommendedName>
        <fullName evidence="5">Molecular chaperone DnaJ</fullName>
    </recommendedName>
</protein>
<feature type="region of interest" description="Disordered" evidence="2">
    <location>
        <begin position="176"/>
        <end position="200"/>
    </location>
</feature>
<comment type="caution">
    <text evidence="3">The sequence shown here is derived from an EMBL/GenBank/DDBJ whole genome shotgun (WGS) entry which is preliminary data.</text>
</comment>
<evidence type="ECO:0000313" key="3">
    <source>
        <dbReference type="EMBL" id="MFD1008461.1"/>
    </source>
</evidence>
<gene>
    <name evidence="3" type="ORF">ACFQ1C_09885</name>
</gene>
<evidence type="ECO:0000256" key="1">
    <source>
        <dbReference type="SAM" id="Coils"/>
    </source>
</evidence>
<keyword evidence="1" id="KW-0175">Coiled coil</keyword>
<accession>A0ABW3KJW0</accession>
<evidence type="ECO:0008006" key="5">
    <source>
        <dbReference type="Google" id="ProtNLM"/>
    </source>
</evidence>
<dbReference type="RefSeq" id="WP_379558442.1">
    <property type="nucleotide sequence ID" value="NZ_JBHTJS010000036.1"/>
</dbReference>
<name>A0ABW3KJW0_9GAMM</name>